<dbReference type="STRING" id="3218.A0A2K1KNW7"/>
<protein>
    <recommendedName>
        <fullName evidence="1">F-box domain-containing protein</fullName>
    </recommendedName>
</protein>
<dbReference type="PaxDb" id="3218-PP1S13_168V6.1"/>
<dbReference type="InterPro" id="IPR001810">
    <property type="entry name" value="F-box_dom"/>
</dbReference>
<dbReference type="SMART" id="SM00256">
    <property type="entry name" value="FBOX"/>
    <property type="match status" value="1"/>
</dbReference>
<reference evidence="3" key="3">
    <citation type="submission" date="2020-12" db="UniProtKB">
        <authorList>
            <consortium name="EnsemblPlants"/>
        </authorList>
    </citation>
    <scope>IDENTIFICATION</scope>
</reference>
<dbReference type="EnsemblPlants" id="Pp3c4_17520V3.1">
    <property type="protein sequence ID" value="Pp3c4_17520V3.1"/>
    <property type="gene ID" value="Pp3c4_17520"/>
</dbReference>
<dbReference type="Pfam" id="PF24104">
    <property type="entry name" value="At5g52880_ARM"/>
    <property type="match status" value="1"/>
</dbReference>
<dbReference type="InterPro" id="IPR057039">
    <property type="entry name" value="At5g52880_ARM"/>
</dbReference>
<accession>A0A2K1KNW7</accession>
<organism evidence="2">
    <name type="scientific">Physcomitrium patens</name>
    <name type="common">Spreading-leaved earth moss</name>
    <name type="synonym">Physcomitrella patens</name>
    <dbReference type="NCBI Taxonomy" id="3218"/>
    <lineage>
        <taxon>Eukaryota</taxon>
        <taxon>Viridiplantae</taxon>
        <taxon>Streptophyta</taxon>
        <taxon>Embryophyta</taxon>
        <taxon>Bryophyta</taxon>
        <taxon>Bryophytina</taxon>
        <taxon>Bryopsida</taxon>
        <taxon>Funariidae</taxon>
        <taxon>Funariales</taxon>
        <taxon>Funariaceae</taxon>
        <taxon>Physcomitrium</taxon>
    </lineage>
</organism>
<dbReference type="Gramene" id="Pp3c4_17520V3.1">
    <property type="protein sequence ID" value="Pp3c4_17520V3.1"/>
    <property type="gene ID" value="Pp3c4_17520"/>
</dbReference>
<dbReference type="FunCoup" id="A0A2K1KNW7">
    <property type="interactions" value="1309"/>
</dbReference>
<dbReference type="EMBL" id="ABEU02000004">
    <property type="protein sequence ID" value="PNR55472.1"/>
    <property type="molecule type" value="Genomic_DNA"/>
</dbReference>
<keyword evidence="4" id="KW-1185">Reference proteome</keyword>
<evidence type="ECO:0000259" key="1">
    <source>
        <dbReference type="SMART" id="SM00256"/>
    </source>
</evidence>
<dbReference type="Gene3D" id="1.20.1280.50">
    <property type="match status" value="1"/>
</dbReference>
<dbReference type="SUPFAM" id="SSF81383">
    <property type="entry name" value="F-box domain"/>
    <property type="match status" value="1"/>
</dbReference>
<dbReference type="PANTHER" id="PTHR47744:SF1">
    <property type="entry name" value="OS05G0526300 PROTEIN"/>
    <property type="match status" value="1"/>
</dbReference>
<sequence>MDRRYQSLKLRDAISRRNDYVEACKELQGILKAVYKSAPKPLQSILYEDVVHAFRSLPEMENKQQLEAARLLLQTVEDVFPKQRRASAALQHKIAMITWHRQFKYPEPLPECSQLSGDTLLHVFEYLDPQSLAIASAVCRTWNVAATDNALWCNQFKSLFAAKGSLEPQEVPVGFWYETFKAFIDIKEHREKLFFSNRAFCSVCQKVLWLVEPHWKPVKGMCVANKKIHLPHSMSLSQVVRYVERSVTPKASDYSSSSDSDDDSTQNSFRLWQVRKVTLDADRIHIKSQPPGSARCRYAQEDA</sequence>
<proteinExistence type="predicted"/>
<dbReference type="EnsemblPlants" id="Pp3c4_17520V3.2">
    <property type="protein sequence ID" value="Pp3c4_17520V3.2"/>
    <property type="gene ID" value="Pp3c4_17520"/>
</dbReference>
<dbReference type="InterPro" id="IPR036047">
    <property type="entry name" value="F-box-like_dom_sf"/>
</dbReference>
<evidence type="ECO:0000313" key="3">
    <source>
        <dbReference type="EnsemblPlants" id="Pp3c4_17520V3.1"/>
    </source>
</evidence>
<dbReference type="OrthoDB" id="10257471at2759"/>
<dbReference type="PANTHER" id="PTHR47744">
    <property type="entry name" value="OS05G0526300 PROTEIN"/>
    <property type="match status" value="1"/>
</dbReference>
<name>A0A2K1KNW7_PHYPA</name>
<dbReference type="RefSeq" id="XP_024374115.1">
    <property type="nucleotide sequence ID" value="XM_024518347.2"/>
</dbReference>
<feature type="domain" description="F-box" evidence="1">
    <location>
        <begin position="115"/>
        <end position="155"/>
    </location>
</feature>
<gene>
    <name evidence="3" type="primary">LOC112281627</name>
    <name evidence="2" type="ORF">PHYPA_006369</name>
</gene>
<dbReference type="Gramene" id="Pp3c4_17520V3.2">
    <property type="protein sequence ID" value="Pp3c4_17520V3.2"/>
    <property type="gene ID" value="Pp3c4_17520"/>
</dbReference>
<evidence type="ECO:0000313" key="4">
    <source>
        <dbReference type="Proteomes" id="UP000006727"/>
    </source>
</evidence>
<reference evidence="2 4" key="2">
    <citation type="journal article" date="2018" name="Plant J.">
        <title>The Physcomitrella patens chromosome-scale assembly reveals moss genome structure and evolution.</title>
        <authorList>
            <person name="Lang D."/>
            <person name="Ullrich K.K."/>
            <person name="Murat F."/>
            <person name="Fuchs J."/>
            <person name="Jenkins J."/>
            <person name="Haas F.B."/>
            <person name="Piednoel M."/>
            <person name="Gundlach H."/>
            <person name="Van Bel M."/>
            <person name="Meyberg R."/>
            <person name="Vives C."/>
            <person name="Morata J."/>
            <person name="Symeonidi A."/>
            <person name="Hiss M."/>
            <person name="Muchero W."/>
            <person name="Kamisugi Y."/>
            <person name="Saleh O."/>
            <person name="Blanc G."/>
            <person name="Decker E.L."/>
            <person name="van Gessel N."/>
            <person name="Grimwood J."/>
            <person name="Hayes R.D."/>
            <person name="Graham S.W."/>
            <person name="Gunter L.E."/>
            <person name="McDaniel S.F."/>
            <person name="Hoernstein S.N.W."/>
            <person name="Larsson A."/>
            <person name="Li F.W."/>
            <person name="Perroud P.F."/>
            <person name="Phillips J."/>
            <person name="Ranjan P."/>
            <person name="Rokshar D.S."/>
            <person name="Rothfels C.J."/>
            <person name="Schneider L."/>
            <person name="Shu S."/>
            <person name="Stevenson D.W."/>
            <person name="Thummler F."/>
            <person name="Tillich M."/>
            <person name="Villarreal Aguilar J.C."/>
            <person name="Widiez T."/>
            <person name="Wong G.K."/>
            <person name="Wymore A."/>
            <person name="Zhang Y."/>
            <person name="Zimmer A.D."/>
            <person name="Quatrano R.S."/>
            <person name="Mayer K.F.X."/>
            <person name="Goodstein D."/>
            <person name="Casacuberta J.M."/>
            <person name="Vandepoele K."/>
            <person name="Reski R."/>
            <person name="Cuming A.C."/>
            <person name="Tuskan G.A."/>
            <person name="Maumus F."/>
            <person name="Salse J."/>
            <person name="Schmutz J."/>
            <person name="Rensing S.A."/>
        </authorList>
    </citation>
    <scope>NUCLEOTIDE SEQUENCE [LARGE SCALE GENOMIC DNA]</scope>
    <source>
        <strain evidence="3 4">cv. Gransden 2004</strain>
    </source>
</reference>
<dbReference type="Pfam" id="PF12937">
    <property type="entry name" value="F-box-like"/>
    <property type="match status" value="1"/>
</dbReference>
<dbReference type="GeneID" id="112281627"/>
<dbReference type="KEGG" id="ppp:112281627"/>
<evidence type="ECO:0000313" key="2">
    <source>
        <dbReference type="EMBL" id="PNR55472.1"/>
    </source>
</evidence>
<dbReference type="AlphaFoldDB" id="A0A2K1KNW7"/>
<reference evidence="2 4" key="1">
    <citation type="journal article" date="2008" name="Science">
        <title>The Physcomitrella genome reveals evolutionary insights into the conquest of land by plants.</title>
        <authorList>
            <person name="Rensing S."/>
            <person name="Lang D."/>
            <person name="Zimmer A."/>
            <person name="Terry A."/>
            <person name="Salamov A."/>
            <person name="Shapiro H."/>
            <person name="Nishiyama T."/>
            <person name="Perroud P.-F."/>
            <person name="Lindquist E."/>
            <person name="Kamisugi Y."/>
            <person name="Tanahashi T."/>
            <person name="Sakakibara K."/>
            <person name="Fujita T."/>
            <person name="Oishi K."/>
            <person name="Shin-I T."/>
            <person name="Kuroki Y."/>
            <person name="Toyoda A."/>
            <person name="Suzuki Y."/>
            <person name="Hashimoto A."/>
            <person name="Yamaguchi K."/>
            <person name="Sugano A."/>
            <person name="Kohara Y."/>
            <person name="Fujiyama A."/>
            <person name="Anterola A."/>
            <person name="Aoki S."/>
            <person name="Ashton N."/>
            <person name="Barbazuk W.B."/>
            <person name="Barker E."/>
            <person name="Bennetzen J."/>
            <person name="Bezanilla M."/>
            <person name="Blankenship R."/>
            <person name="Cho S.H."/>
            <person name="Dutcher S."/>
            <person name="Estelle M."/>
            <person name="Fawcett J.A."/>
            <person name="Gundlach H."/>
            <person name="Hanada K."/>
            <person name="Heyl A."/>
            <person name="Hicks K.A."/>
            <person name="Hugh J."/>
            <person name="Lohr M."/>
            <person name="Mayer K."/>
            <person name="Melkozernov A."/>
            <person name="Murata T."/>
            <person name="Nelson D."/>
            <person name="Pils B."/>
            <person name="Prigge M."/>
            <person name="Reiss B."/>
            <person name="Renner T."/>
            <person name="Rombauts S."/>
            <person name="Rushton P."/>
            <person name="Sanderfoot A."/>
            <person name="Schween G."/>
            <person name="Shiu S.-H."/>
            <person name="Stueber K."/>
            <person name="Theodoulou F.L."/>
            <person name="Tu H."/>
            <person name="Van de Peer Y."/>
            <person name="Verrier P.J."/>
            <person name="Waters E."/>
            <person name="Wood A."/>
            <person name="Yang L."/>
            <person name="Cove D."/>
            <person name="Cuming A."/>
            <person name="Hasebe M."/>
            <person name="Lucas S."/>
            <person name="Mishler D.B."/>
            <person name="Reski R."/>
            <person name="Grigoriev I."/>
            <person name="Quatrano R.S."/>
            <person name="Boore J.L."/>
        </authorList>
    </citation>
    <scope>NUCLEOTIDE SEQUENCE [LARGE SCALE GENOMIC DNA]</scope>
    <source>
        <strain evidence="3 4">cv. Gransden 2004</strain>
    </source>
</reference>
<dbReference type="Proteomes" id="UP000006727">
    <property type="component" value="Chromosome 4"/>
</dbReference>